<evidence type="ECO:0000313" key="2">
    <source>
        <dbReference type="EMBL" id="CAJ0572127.1"/>
    </source>
</evidence>
<gene>
    <name evidence="2" type="ORF">MSPICULIGERA_LOCUS10520</name>
</gene>
<dbReference type="GO" id="GO:0005737">
    <property type="term" value="C:cytoplasm"/>
    <property type="evidence" value="ECO:0007669"/>
    <property type="project" value="TreeGrafter"/>
</dbReference>
<dbReference type="AlphaFoldDB" id="A0AA36FYT4"/>
<dbReference type="PANTHER" id="PTHR12839">
    <property type="entry name" value="NONSENSE-MEDIATED MRNA DECAY PROTEIN 2 UP-FRAMESHIFT SUPPRESSOR 2"/>
    <property type="match status" value="1"/>
</dbReference>
<name>A0AA36FYT4_9BILA</name>
<dbReference type="Pfam" id="PF02854">
    <property type="entry name" value="MIF4G"/>
    <property type="match status" value="1"/>
</dbReference>
<dbReference type="GO" id="GO:0000184">
    <property type="term" value="P:nuclear-transcribed mRNA catabolic process, nonsense-mediated decay"/>
    <property type="evidence" value="ECO:0007669"/>
    <property type="project" value="InterPro"/>
</dbReference>
<comment type="caution">
    <text evidence="2">The sequence shown here is derived from an EMBL/GenBank/DDBJ whole genome shotgun (WGS) entry which is preliminary data.</text>
</comment>
<organism evidence="2 3">
    <name type="scientific">Mesorhabditis spiculigera</name>
    <dbReference type="NCBI Taxonomy" id="96644"/>
    <lineage>
        <taxon>Eukaryota</taxon>
        <taxon>Metazoa</taxon>
        <taxon>Ecdysozoa</taxon>
        <taxon>Nematoda</taxon>
        <taxon>Chromadorea</taxon>
        <taxon>Rhabditida</taxon>
        <taxon>Rhabditina</taxon>
        <taxon>Rhabditomorpha</taxon>
        <taxon>Rhabditoidea</taxon>
        <taxon>Rhabditidae</taxon>
        <taxon>Mesorhabditinae</taxon>
        <taxon>Mesorhabditis</taxon>
    </lineage>
</organism>
<proteinExistence type="predicted"/>
<dbReference type="SUPFAM" id="SSF48371">
    <property type="entry name" value="ARM repeat"/>
    <property type="match status" value="3"/>
</dbReference>
<dbReference type="EMBL" id="CATQJA010002591">
    <property type="protein sequence ID" value="CAJ0572127.1"/>
    <property type="molecule type" value="Genomic_DNA"/>
</dbReference>
<feature type="domain" description="MIF4G" evidence="1">
    <location>
        <begin position="431"/>
        <end position="631"/>
    </location>
</feature>
<feature type="domain" description="MIF4G" evidence="1">
    <location>
        <begin position="49"/>
        <end position="260"/>
    </location>
</feature>
<evidence type="ECO:0000259" key="1">
    <source>
        <dbReference type="SMART" id="SM00543"/>
    </source>
</evidence>
<dbReference type="Proteomes" id="UP001177023">
    <property type="component" value="Unassembled WGS sequence"/>
</dbReference>
<feature type="non-terminal residue" evidence="2">
    <location>
        <position position="787"/>
    </location>
</feature>
<evidence type="ECO:0000313" key="3">
    <source>
        <dbReference type="Proteomes" id="UP001177023"/>
    </source>
</evidence>
<dbReference type="GO" id="GO:0003723">
    <property type="term" value="F:RNA binding"/>
    <property type="evidence" value="ECO:0007669"/>
    <property type="project" value="InterPro"/>
</dbReference>
<dbReference type="InterPro" id="IPR039762">
    <property type="entry name" value="Nmd2/UPF2"/>
</dbReference>
<dbReference type="PANTHER" id="PTHR12839:SF7">
    <property type="entry name" value="REGULATOR OF NONSENSE TRANSCRIPTS 2"/>
    <property type="match status" value="1"/>
</dbReference>
<sequence length="787" mass="89386">MNQDHRCRVTTQFAADIARRTGSQKANRKKLVEAVALDEDELRRFDSALKKTTAFMRKLKTVGAGAGAALIDEMSKLNLSKFVDEIAAALGELRLKLSDVAFIVEFCVAVSSRYASFSELLLATFRKNLPLKKSDKVTNPSKLRIDLRLLFELFLNGVFAKEGLQVYGAALSFLVQTDKTEHVHVGLISGLLTQVGWEMAFVVPTTSKGDDVASEDLPVTEALTREQMLMMRQLFFDYHKSLAERTEKACRSMNVVQKRVKKQERVRGDASQEDRTNLETAKQHYESLKKLLAELSEALGADVPTYSEVPSEDEEDELAAQLISMALEDGALSLWPSEETRDFYEKLVNIRELVPSSCFKESEISTTPATASKEGLTIDEINMEDLENEHSEMDEVPAEPASISTEEVKNELIDIEVENSRAAIEMREQMKAFLDELTHCLNQERIDEAAPKFVKELNTKINRRKLVRFLFSEAHPNMLPFCARLVTTLGPVMPDVPVELTALLIERFRHVVLPAVDQYFCSEIISGKHRADFLDKKTRIVQFIGELVKFGTIGRAEGLSCLRQLVYHFRGTFVELTCMMLETCGLYLFRNADSHPKMKQLIDVIMRKKDHIKDMKQNMIIENAYYSVCPDESRMAARPQRPPMLEFVMNLVVNISENNISTHLKLLRRLNWIDPEICRQFFVSSKNHYFQNSRSGAYRRPGWCRFPRLRYLASAVSGLSVVANHEWVANVVVDNILDTIRTSLEFDVDALNQKAIACVAFLGELYNYSCIATPLVMKARDIYVRHG</sequence>
<dbReference type="InterPro" id="IPR003890">
    <property type="entry name" value="MIF4G-like_typ-3"/>
</dbReference>
<dbReference type="InterPro" id="IPR016024">
    <property type="entry name" value="ARM-type_fold"/>
</dbReference>
<accession>A0AA36FYT4</accession>
<protein>
    <recommendedName>
        <fullName evidence="1">MIF4G domain-containing protein</fullName>
    </recommendedName>
</protein>
<dbReference type="SMART" id="SM00543">
    <property type="entry name" value="MIF4G"/>
    <property type="match status" value="2"/>
</dbReference>
<keyword evidence="3" id="KW-1185">Reference proteome</keyword>
<dbReference type="GO" id="GO:0035145">
    <property type="term" value="C:exon-exon junction complex"/>
    <property type="evidence" value="ECO:0007669"/>
    <property type="project" value="TreeGrafter"/>
</dbReference>
<reference evidence="2" key="1">
    <citation type="submission" date="2023-06" db="EMBL/GenBank/DDBJ databases">
        <authorList>
            <person name="Delattre M."/>
        </authorList>
    </citation>
    <scope>NUCLEOTIDE SEQUENCE</scope>
    <source>
        <strain evidence="2">AF72</strain>
    </source>
</reference>
<dbReference type="Gene3D" id="1.25.40.180">
    <property type="match status" value="3"/>
</dbReference>